<evidence type="ECO:0000259" key="1">
    <source>
        <dbReference type="Pfam" id="PF07687"/>
    </source>
</evidence>
<dbReference type="NCBIfam" id="TIGR01891">
    <property type="entry name" value="amidohydrolases"/>
    <property type="match status" value="1"/>
</dbReference>
<comment type="caution">
    <text evidence="2">The sequence shown here is derived from an EMBL/GenBank/DDBJ whole genome shotgun (WGS) entry which is preliminary data.</text>
</comment>
<dbReference type="SUPFAM" id="SSF55031">
    <property type="entry name" value="Bacterial exopeptidase dimerisation domain"/>
    <property type="match status" value="1"/>
</dbReference>
<dbReference type="Pfam" id="PF01546">
    <property type="entry name" value="Peptidase_M20"/>
    <property type="match status" value="1"/>
</dbReference>
<proteinExistence type="predicted"/>
<dbReference type="InterPro" id="IPR017439">
    <property type="entry name" value="Amidohydrolase"/>
</dbReference>
<dbReference type="PIRSF" id="PIRSF005962">
    <property type="entry name" value="Pept_M20D_amidohydro"/>
    <property type="match status" value="1"/>
</dbReference>
<dbReference type="InterPro" id="IPR002933">
    <property type="entry name" value="Peptidase_M20"/>
</dbReference>
<protein>
    <submittedName>
        <fullName evidence="2">Amidohydrolase</fullName>
    </submittedName>
</protein>
<sequence length="415" mass="44013">MTALSDAAQISPELREELHDLYRYLHQSPELSMQEHRTAALILERMGRLGYETFPCGGTGVVAVLRNGDGPVVGFRADIDGLPVEEDTGLPYASTARGSLRDGTDVPVMHACGHDTHITAAVGAAALLAAGRDRWSGTVVFLFQPGEETAEGALAMVEDGLWDKAPRPEVVYGQHVWPGRAGQVEITAGPAMSMSDAWTVTVHGRGGHGSRPEDTIDPVVLAAHMVVRLQTVVSREVPAQKPAVVTVGSFHAGLKENIIPSTAEFTVNVRNLDTAVRERVLAALRRIILAEAQASGAPEPEITELYRFPLLVNDPTETAALTEVLGGVLGPENVLEREAQMGSEDFGHLPDAIGVPGVYWFFGGYPPEVVEGKEPVPSNHSPHFGPALEPTLTTGVTAAYAAILSRVGDAAGGGR</sequence>
<dbReference type="Pfam" id="PF07687">
    <property type="entry name" value="M20_dimer"/>
    <property type="match status" value="1"/>
</dbReference>
<dbReference type="RefSeq" id="WP_382392505.1">
    <property type="nucleotide sequence ID" value="NZ_JBHTCQ010000001.1"/>
</dbReference>
<evidence type="ECO:0000313" key="3">
    <source>
        <dbReference type="Proteomes" id="UP001596455"/>
    </source>
</evidence>
<reference evidence="3" key="1">
    <citation type="journal article" date="2019" name="Int. J. Syst. Evol. Microbiol.">
        <title>The Global Catalogue of Microorganisms (GCM) 10K type strain sequencing project: providing services to taxonomists for standard genome sequencing and annotation.</title>
        <authorList>
            <consortium name="The Broad Institute Genomics Platform"/>
            <consortium name="The Broad Institute Genome Sequencing Center for Infectious Disease"/>
            <person name="Wu L."/>
            <person name="Ma J."/>
        </authorList>
    </citation>
    <scope>NUCLEOTIDE SEQUENCE [LARGE SCALE GENOMIC DNA]</scope>
    <source>
        <strain evidence="3">JCM 1490</strain>
    </source>
</reference>
<name>A0ABW2QA19_9MICO</name>
<keyword evidence="3" id="KW-1185">Reference proteome</keyword>
<organism evidence="2 3">
    <name type="scientific">Georgenia alba</name>
    <dbReference type="NCBI Taxonomy" id="2233858"/>
    <lineage>
        <taxon>Bacteria</taxon>
        <taxon>Bacillati</taxon>
        <taxon>Actinomycetota</taxon>
        <taxon>Actinomycetes</taxon>
        <taxon>Micrococcales</taxon>
        <taxon>Bogoriellaceae</taxon>
        <taxon>Georgenia</taxon>
    </lineage>
</organism>
<dbReference type="Gene3D" id="3.40.630.10">
    <property type="entry name" value="Zn peptidases"/>
    <property type="match status" value="1"/>
</dbReference>
<feature type="domain" description="Peptidase M20 dimerisation" evidence="1">
    <location>
        <begin position="197"/>
        <end position="292"/>
    </location>
</feature>
<dbReference type="Gene3D" id="3.30.70.360">
    <property type="match status" value="1"/>
</dbReference>
<accession>A0ABW2QA19</accession>
<evidence type="ECO:0000313" key="2">
    <source>
        <dbReference type="EMBL" id="MFC7404782.1"/>
    </source>
</evidence>
<dbReference type="EMBL" id="JBHTCQ010000001">
    <property type="protein sequence ID" value="MFC7404782.1"/>
    <property type="molecule type" value="Genomic_DNA"/>
</dbReference>
<dbReference type="SUPFAM" id="SSF53187">
    <property type="entry name" value="Zn-dependent exopeptidases"/>
    <property type="match status" value="1"/>
</dbReference>
<dbReference type="PANTHER" id="PTHR11014">
    <property type="entry name" value="PEPTIDASE M20 FAMILY MEMBER"/>
    <property type="match status" value="1"/>
</dbReference>
<dbReference type="Proteomes" id="UP001596455">
    <property type="component" value="Unassembled WGS sequence"/>
</dbReference>
<dbReference type="InterPro" id="IPR011650">
    <property type="entry name" value="Peptidase_M20_dimer"/>
</dbReference>
<dbReference type="InterPro" id="IPR036264">
    <property type="entry name" value="Bact_exopeptidase_dim_dom"/>
</dbReference>
<gene>
    <name evidence="2" type="ORF">ACFQQL_06635</name>
</gene>
<dbReference type="PANTHER" id="PTHR11014:SF63">
    <property type="entry name" value="METALLOPEPTIDASE, PUTATIVE (AFU_ORTHOLOGUE AFUA_6G09600)-RELATED"/>
    <property type="match status" value="1"/>
</dbReference>